<dbReference type="AlphaFoldDB" id="A0A0A1UE41"/>
<dbReference type="Proteomes" id="UP000014680">
    <property type="component" value="Unassembled WGS sequence"/>
</dbReference>
<proteinExistence type="predicted"/>
<dbReference type="OrthoDB" id="27398at2759"/>
<dbReference type="SUPFAM" id="SSF48350">
    <property type="entry name" value="GTPase activation domain, GAP"/>
    <property type="match status" value="1"/>
</dbReference>
<reference evidence="2 3" key="1">
    <citation type="submission" date="2012-10" db="EMBL/GenBank/DDBJ databases">
        <authorList>
            <person name="Zafar N."/>
            <person name="Inman J."/>
            <person name="Hall N."/>
            <person name="Lorenzi H."/>
            <person name="Caler E."/>
        </authorList>
    </citation>
    <scope>NUCLEOTIDE SEQUENCE [LARGE SCALE GENOMIC DNA]</scope>
    <source>
        <strain evidence="2 3">IP1</strain>
    </source>
</reference>
<dbReference type="VEuPathDB" id="AmoebaDB:EIN_268060"/>
<evidence type="ECO:0000259" key="1">
    <source>
        <dbReference type="PROSITE" id="PS50238"/>
    </source>
</evidence>
<protein>
    <recommendedName>
        <fullName evidence="1">Rho-GAP domain-containing protein</fullName>
    </recommendedName>
</protein>
<dbReference type="GO" id="GO:0007165">
    <property type="term" value="P:signal transduction"/>
    <property type="evidence" value="ECO:0007669"/>
    <property type="project" value="InterPro"/>
</dbReference>
<keyword evidence="3" id="KW-1185">Reference proteome</keyword>
<sequence>MSQNEEELFTKVTLLSFEVTFNSTLQTTPTQLCVFEPRIDDSQLINLEKNKLIVLTIPKKSILTRFNSKPHEIATIQLLYTKVEDNLEEYSKVRGKTLCVVETIDTRKRKLVLCFDSKQDRERWKKVLNTYTSSAKNFSLFGVDLRDLHKLSGKIVPPFLMLCVVAIKRDSTTLFTDVASQTLSFTMSSIEHGETTELSPQVAFCVIKEFLRRLPLPVFHPLLEFLNPDNMKVDKMRRVVKTVTEEQRGVIDVVFELLNYLSKFDPQHFSPKTLAKAIGTSVAWDRTCAISSVVFEVVEFFIKSYQLIMKENFEGIGQLHKDTNFQMLSK</sequence>
<dbReference type="InterPro" id="IPR000198">
    <property type="entry name" value="RhoGAP_dom"/>
</dbReference>
<evidence type="ECO:0000313" key="2">
    <source>
        <dbReference type="EMBL" id="ELP91070.1"/>
    </source>
</evidence>
<dbReference type="InterPro" id="IPR008936">
    <property type="entry name" value="Rho_GTPase_activation_prot"/>
</dbReference>
<name>A0A0A1UE41_ENTIV</name>
<accession>A0A0A1UE41</accession>
<dbReference type="SMART" id="SM00324">
    <property type="entry name" value="RhoGAP"/>
    <property type="match status" value="1"/>
</dbReference>
<dbReference type="KEGG" id="eiv:EIN_268060"/>
<evidence type="ECO:0000313" key="3">
    <source>
        <dbReference type="Proteomes" id="UP000014680"/>
    </source>
</evidence>
<dbReference type="EMBL" id="KB206479">
    <property type="protein sequence ID" value="ELP91070.1"/>
    <property type="molecule type" value="Genomic_DNA"/>
</dbReference>
<dbReference type="Gene3D" id="1.10.555.10">
    <property type="entry name" value="Rho GTPase activation protein"/>
    <property type="match status" value="1"/>
</dbReference>
<organism evidence="2 3">
    <name type="scientific">Entamoeba invadens IP1</name>
    <dbReference type="NCBI Taxonomy" id="370355"/>
    <lineage>
        <taxon>Eukaryota</taxon>
        <taxon>Amoebozoa</taxon>
        <taxon>Evosea</taxon>
        <taxon>Archamoebae</taxon>
        <taxon>Mastigamoebida</taxon>
        <taxon>Entamoebidae</taxon>
        <taxon>Entamoeba</taxon>
    </lineage>
</organism>
<dbReference type="RefSeq" id="XP_004257841.1">
    <property type="nucleotide sequence ID" value="XM_004257793.1"/>
</dbReference>
<dbReference type="PROSITE" id="PS50238">
    <property type="entry name" value="RHOGAP"/>
    <property type="match status" value="1"/>
</dbReference>
<gene>
    <name evidence="2" type="ORF">EIN_268060</name>
</gene>
<dbReference type="OMA" id="KEHANDM"/>
<dbReference type="GeneID" id="14890017"/>
<feature type="domain" description="Rho-GAP" evidence="1">
    <location>
        <begin position="143"/>
        <end position="309"/>
    </location>
</feature>